<keyword evidence="8" id="KW-0464">Manganese</keyword>
<feature type="binding site" evidence="8">
    <location>
        <position position="260"/>
    </location>
    <ligand>
        <name>ATP</name>
        <dbReference type="ChEBI" id="CHEBI:30616"/>
    </ligand>
</feature>
<evidence type="ECO:0000256" key="1">
    <source>
        <dbReference type="ARBA" id="ARBA00009747"/>
    </source>
</evidence>
<keyword evidence="10" id="KW-1185">Reference proteome</keyword>
<evidence type="ECO:0000256" key="8">
    <source>
        <dbReference type="HAMAP-Rule" id="MF_00692"/>
    </source>
</evidence>
<protein>
    <recommendedName>
        <fullName evidence="8">Protein nucleotidyltransferase YdiU</fullName>
        <ecNumber evidence="8">2.7.7.-</ecNumber>
    </recommendedName>
    <alternativeName>
        <fullName evidence="8">Protein adenylyltransferase YdiU</fullName>
        <ecNumber evidence="8">2.7.7.108</ecNumber>
    </alternativeName>
    <alternativeName>
        <fullName evidence="8">Protein uridylyltransferase YdiU</fullName>
        <ecNumber evidence="8">2.7.7.-</ecNumber>
    </alternativeName>
</protein>
<evidence type="ECO:0000313" key="9">
    <source>
        <dbReference type="EMBL" id="CCH68811.1"/>
    </source>
</evidence>
<evidence type="ECO:0000256" key="2">
    <source>
        <dbReference type="ARBA" id="ARBA00022679"/>
    </source>
</evidence>
<dbReference type="AlphaFoldDB" id="N0DZH9"/>
<name>N0DZH9_9MICO</name>
<feature type="binding site" evidence="8">
    <location>
        <position position="91"/>
    </location>
    <ligand>
        <name>ATP</name>
        <dbReference type="ChEBI" id="CHEBI:30616"/>
    </ligand>
</feature>
<evidence type="ECO:0000256" key="3">
    <source>
        <dbReference type="ARBA" id="ARBA00022695"/>
    </source>
</evidence>
<dbReference type="Proteomes" id="UP000013167">
    <property type="component" value="Unassembled WGS sequence"/>
</dbReference>
<keyword evidence="6 8" id="KW-0067">ATP-binding</keyword>
<feature type="binding site" evidence="8">
    <location>
        <position position="260"/>
    </location>
    <ligand>
        <name>Mg(2+)</name>
        <dbReference type="ChEBI" id="CHEBI:18420"/>
    </ligand>
</feature>
<dbReference type="NCBIfam" id="NF000658">
    <property type="entry name" value="PRK00029.1"/>
    <property type="match status" value="1"/>
</dbReference>
<reference evidence="9 10" key="1">
    <citation type="journal article" date="2013" name="ISME J.">
        <title>A metabolic model for members of the genus Tetrasphaera involved in enhanced biological phosphorus removal.</title>
        <authorList>
            <person name="Kristiansen R."/>
            <person name="Nguyen H.T.T."/>
            <person name="Saunders A.M."/>
            <person name="Nielsen J.L."/>
            <person name="Wimmer R."/>
            <person name="Le V.Q."/>
            <person name="McIlroy S.J."/>
            <person name="Petrovski S."/>
            <person name="Seviour R.J."/>
            <person name="Calteau A."/>
            <person name="Nielsen K.L."/>
            <person name="Nielsen P.H."/>
        </authorList>
    </citation>
    <scope>NUCLEOTIDE SEQUENCE [LARGE SCALE GENOMIC DNA]</scope>
    <source>
        <strain evidence="9 10">Lp2</strain>
    </source>
</reference>
<dbReference type="Pfam" id="PF02696">
    <property type="entry name" value="SelO"/>
    <property type="match status" value="1"/>
</dbReference>
<dbReference type="GO" id="GO:0030145">
    <property type="term" value="F:manganese ion binding"/>
    <property type="evidence" value="ECO:0007669"/>
    <property type="project" value="UniProtKB-UniRule"/>
</dbReference>
<feature type="binding site" evidence="8">
    <location>
        <position position="183"/>
    </location>
    <ligand>
        <name>ATP</name>
        <dbReference type="ChEBI" id="CHEBI:30616"/>
    </ligand>
</feature>
<comment type="catalytic activity">
    <reaction evidence="8">
        <text>L-threonyl-[protein] + ATP = 3-O-(5'-adenylyl)-L-threonyl-[protein] + diphosphate</text>
        <dbReference type="Rhea" id="RHEA:54292"/>
        <dbReference type="Rhea" id="RHEA-COMP:11060"/>
        <dbReference type="Rhea" id="RHEA-COMP:13847"/>
        <dbReference type="ChEBI" id="CHEBI:30013"/>
        <dbReference type="ChEBI" id="CHEBI:30616"/>
        <dbReference type="ChEBI" id="CHEBI:33019"/>
        <dbReference type="ChEBI" id="CHEBI:138113"/>
        <dbReference type="EC" id="2.7.7.108"/>
    </reaction>
</comment>
<keyword evidence="3 8" id="KW-0548">Nucleotidyltransferase</keyword>
<keyword evidence="4 8" id="KW-0479">Metal-binding</keyword>
<feature type="binding site" evidence="8">
    <location>
        <position position="176"/>
    </location>
    <ligand>
        <name>ATP</name>
        <dbReference type="ChEBI" id="CHEBI:30616"/>
    </ligand>
</feature>
<comment type="function">
    <text evidence="8">Nucleotidyltransferase involved in the post-translational modification of proteins. It can catalyze the addition of adenosine monophosphate (AMP) or uridine monophosphate (UMP) to a protein, resulting in modifications known as AMPylation and UMPylation.</text>
</comment>
<feature type="binding site" evidence="8">
    <location>
        <position position="92"/>
    </location>
    <ligand>
        <name>ATP</name>
        <dbReference type="ChEBI" id="CHEBI:30616"/>
    </ligand>
</feature>
<dbReference type="eggNOG" id="COG0397">
    <property type="taxonomic scope" value="Bacteria"/>
</dbReference>
<comment type="catalytic activity">
    <reaction evidence="8">
        <text>L-seryl-[protein] + UTP = O-(5'-uridylyl)-L-seryl-[protein] + diphosphate</text>
        <dbReference type="Rhea" id="RHEA:64604"/>
        <dbReference type="Rhea" id="RHEA-COMP:9863"/>
        <dbReference type="Rhea" id="RHEA-COMP:16635"/>
        <dbReference type="ChEBI" id="CHEBI:29999"/>
        <dbReference type="ChEBI" id="CHEBI:33019"/>
        <dbReference type="ChEBI" id="CHEBI:46398"/>
        <dbReference type="ChEBI" id="CHEBI:156051"/>
    </reaction>
</comment>
<dbReference type="PANTHER" id="PTHR32057:SF14">
    <property type="entry name" value="PROTEIN ADENYLYLTRANSFERASE SELO, MITOCHONDRIAL"/>
    <property type="match status" value="1"/>
</dbReference>
<evidence type="ECO:0000256" key="5">
    <source>
        <dbReference type="ARBA" id="ARBA00022741"/>
    </source>
</evidence>
<dbReference type="GO" id="GO:0000287">
    <property type="term" value="F:magnesium ion binding"/>
    <property type="evidence" value="ECO:0007669"/>
    <property type="project" value="UniProtKB-UniRule"/>
</dbReference>
<feature type="binding site" evidence="8">
    <location>
        <position position="125"/>
    </location>
    <ligand>
        <name>ATP</name>
        <dbReference type="ChEBI" id="CHEBI:30616"/>
    </ligand>
</feature>
<keyword evidence="5 8" id="KW-0547">Nucleotide-binding</keyword>
<dbReference type="EC" id="2.7.7.-" evidence="8"/>
<proteinExistence type="inferred from homology"/>
<feature type="binding site" evidence="8">
    <location>
        <position position="89"/>
    </location>
    <ligand>
        <name>ATP</name>
        <dbReference type="ChEBI" id="CHEBI:30616"/>
    </ligand>
</feature>
<feature type="binding site" evidence="8">
    <location>
        <position position="251"/>
    </location>
    <ligand>
        <name>Mg(2+)</name>
        <dbReference type="ChEBI" id="CHEBI:18420"/>
    </ligand>
</feature>
<feature type="active site" description="Proton acceptor" evidence="8">
    <location>
        <position position="250"/>
    </location>
</feature>
<comment type="similarity">
    <text evidence="1 8">Belongs to the SELO family.</text>
</comment>
<dbReference type="HAMAP" id="MF_00692">
    <property type="entry name" value="SelO"/>
    <property type="match status" value="1"/>
</dbReference>
<comment type="catalytic activity">
    <reaction evidence="8">
        <text>L-histidyl-[protein] + UTP = N(tele)-(5'-uridylyl)-L-histidyl-[protein] + diphosphate</text>
        <dbReference type="Rhea" id="RHEA:83891"/>
        <dbReference type="Rhea" id="RHEA-COMP:9745"/>
        <dbReference type="Rhea" id="RHEA-COMP:20239"/>
        <dbReference type="ChEBI" id="CHEBI:29979"/>
        <dbReference type="ChEBI" id="CHEBI:33019"/>
        <dbReference type="ChEBI" id="CHEBI:46398"/>
        <dbReference type="ChEBI" id="CHEBI:233474"/>
    </reaction>
</comment>
<feature type="binding site" evidence="8">
    <location>
        <position position="112"/>
    </location>
    <ligand>
        <name>ATP</name>
        <dbReference type="ChEBI" id="CHEBI:30616"/>
    </ligand>
</feature>
<sequence>MHGMDWGFDNTFARELDWLGAPIDPVPVAAPTLLTVNDSLALELGLDPHWLASTDGVAHLAGNAVPEGAQPRAQAYAGHQFGQFSPLLGDGRAHLLGEVVDAHGARRDLGLKGSGRTPFSRGGDGRAALGPVLRELIVSEAMHALGIPTTRVLAAVATGEQILRADGPTPGAVLTRVAASHLRVGTAELVRMRASDAQQLAFADYVRRRHHPQVAEGDHLGLIDAVVEAQAALIARWMSVGFIHGVMNTDNMTLSGETIDYGPCAFLEAHDPNAVFSSIDTMGRYRFGAQPSIAQWNLARYAETLLPLLAPDPSTESDLIEAATERIRAFETRFRGHWLRLHRGKLGLPDALSDSATAALTDDLLAIMIAERLDHTHTFRLLATVLRGADRAVADLVDDSVRWLDWQSRWLADITTDPQSTADAMDRVNPAYLARNHLVEEALAAAATGDLAPTEALLDVLRDPFTVRPGLDRYAAPAPASFTAAYVTFCGT</sequence>
<dbReference type="GO" id="GO:0005524">
    <property type="term" value="F:ATP binding"/>
    <property type="evidence" value="ECO:0007669"/>
    <property type="project" value="UniProtKB-UniRule"/>
</dbReference>
<keyword evidence="2 8" id="KW-0808">Transferase</keyword>
<comment type="caution">
    <text evidence="9">The sequence shown here is derived from an EMBL/GenBank/DDBJ whole genome shotgun (WGS) entry which is preliminary data.</text>
</comment>
<evidence type="ECO:0000256" key="6">
    <source>
        <dbReference type="ARBA" id="ARBA00022840"/>
    </source>
</evidence>
<dbReference type="PANTHER" id="PTHR32057">
    <property type="entry name" value="PROTEIN ADENYLYLTRANSFERASE SELO, MITOCHONDRIAL"/>
    <property type="match status" value="1"/>
</dbReference>
<dbReference type="EC" id="2.7.7.108" evidence="8"/>
<comment type="catalytic activity">
    <reaction evidence="8">
        <text>L-tyrosyl-[protein] + UTP = O-(5'-uridylyl)-L-tyrosyl-[protein] + diphosphate</text>
        <dbReference type="Rhea" id="RHEA:83887"/>
        <dbReference type="Rhea" id="RHEA-COMP:10136"/>
        <dbReference type="Rhea" id="RHEA-COMP:20238"/>
        <dbReference type="ChEBI" id="CHEBI:33019"/>
        <dbReference type="ChEBI" id="CHEBI:46398"/>
        <dbReference type="ChEBI" id="CHEBI:46858"/>
        <dbReference type="ChEBI" id="CHEBI:90602"/>
    </reaction>
</comment>
<dbReference type="RefSeq" id="WP_010849207.1">
    <property type="nucleotide sequence ID" value="NZ_HF570956.1"/>
</dbReference>
<gene>
    <name evidence="8" type="primary">ydiU</name>
    <name evidence="8" type="synonym">selO</name>
    <name evidence="9" type="ORF">BN10_120007</name>
</gene>
<dbReference type="GO" id="GO:0070733">
    <property type="term" value="F:AMPylase activity"/>
    <property type="evidence" value="ECO:0007669"/>
    <property type="project" value="UniProtKB-EC"/>
</dbReference>
<comment type="catalytic activity">
    <reaction evidence="8">
        <text>L-tyrosyl-[protein] + ATP = O-(5'-adenylyl)-L-tyrosyl-[protein] + diphosphate</text>
        <dbReference type="Rhea" id="RHEA:54288"/>
        <dbReference type="Rhea" id="RHEA-COMP:10136"/>
        <dbReference type="Rhea" id="RHEA-COMP:13846"/>
        <dbReference type="ChEBI" id="CHEBI:30616"/>
        <dbReference type="ChEBI" id="CHEBI:33019"/>
        <dbReference type="ChEBI" id="CHEBI:46858"/>
        <dbReference type="ChEBI" id="CHEBI:83624"/>
        <dbReference type="EC" id="2.7.7.108"/>
    </reaction>
</comment>
<dbReference type="EMBL" id="CAIZ01000024">
    <property type="protein sequence ID" value="CCH68811.1"/>
    <property type="molecule type" value="Genomic_DNA"/>
</dbReference>
<feature type="binding site" evidence="8">
    <location>
        <position position="124"/>
    </location>
    <ligand>
        <name>ATP</name>
        <dbReference type="ChEBI" id="CHEBI:30616"/>
    </ligand>
</feature>
<comment type="catalytic activity">
    <reaction evidence="8">
        <text>L-seryl-[protein] + ATP = 3-O-(5'-adenylyl)-L-seryl-[protein] + diphosphate</text>
        <dbReference type="Rhea" id="RHEA:58120"/>
        <dbReference type="Rhea" id="RHEA-COMP:9863"/>
        <dbReference type="Rhea" id="RHEA-COMP:15073"/>
        <dbReference type="ChEBI" id="CHEBI:29999"/>
        <dbReference type="ChEBI" id="CHEBI:30616"/>
        <dbReference type="ChEBI" id="CHEBI:33019"/>
        <dbReference type="ChEBI" id="CHEBI:142516"/>
        <dbReference type="EC" id="2.7.7.108"/>
    </reaction>
</comment>
<evidence type="ECO:0000256" key="7">
    <source>
        <dbReference type="ARBA" id="ARBA00022842"/>
    </source>
</evidence>
<keyword evidence="7 8" id="KW-0460">Magnesium</keyword>
<dbReference type="STRING" id="1193181.BN10_120007"/>
<organism evidence="9 10">
    <name type="scientific">Phycicoccus elongatus Lp2</name>
    <dbReference type="NCBI Taxonomy" id="1193181"/>
    <lineage>
        <taxon>Bacteria</taxon>
        <taxon>Bacillati</taxon>
        <taxon>Actinomycetota</taxon>
        <taxon>Actinomycetes</taxon>
        <taxon>Micrococcales</taxon>
        <taxon>Intrasporangiaceae</taxon>
        <taxon>Phycicoccus</taxon>
    </lineage>
</organism>
<evidence type="ECO:0000256" key="4">
    <source>
        <dbReference type="ARBA" id="ARBA00022723"/>
    </source>
</evidence>
<comment type="cofactor">
    <cofactor evidence="8">
        <name>Mg(2+)</name>
        <dbReference type="ChEBI" id="CHEBI:18420"/>
    </cofactor>
    <cofactor evidence="8">
        <name>Mn(2+)</name>
        <dbReference type="ChEBI" id="CHEBI:29035"/>
    </cofactor>
</comment>
<evidence type="ECO:0000313" key="10">
    <source>
        <dbReference type="Proteomes" id="UP000013167"/>
    </source>
</evidence>
<dbReference type="InterPro" id="IPR003846">
    <property type="entry name" value="SelO"/>
</dbReference>
<accession>N0DZH9</accession>
<dbReference type="HOGENOM" id="CLU_010245_4_1_11"/>